<dbReference type="PANTHER" id="PTHR12281">
    <property type="entry name" value="RP42 RELATED"/>
    <property type="match status" value="1"/>
</dbReference>
<dbReference type="Gene3D" id="1.10.238.10">
    <property type="entry name" value="EF-hand"/>
    <property type="match status" value="1"/>
</dbReference>
<accession>A0A914HTP8</accession>
<keyword evidence="4" id="KW-1185">Reference proteome</keyword>
<dbReference type="Pfam" id="PF03556">
    <property type="entry name" value="Cullin_binding"/>
    <property type="match status" value="1"/>
</dbReference>
<dbReference type="Gene3D" id="1.10.8.10">
    <property type="entry name" value="DNA helicase RuvA subunit, C-terminal domain"/>
    <property type="match status" value="1"/>
</dbReference>
<dbReference type="WBParaSite" id="Gr19_v10_g3876.t1">
    <property type="protein sequence ID" value="Gr19_v10_g3876.t1"/>
    <property type="gene ID" value="Gr19_v10_g3876"/>
</dbReference>
<dbReference type="GO" id="GO:0097602">
    <property type="term" value="F:cullin family protein binding"/>
    <property type="evidence" value="ECO:0007669"/>
    <property type="project" value="TreeGrafter"/>
</dbReference>
<dbReference type="InterPro" id="IPR005176">
    <property type="entry name" value="PONY_dom"/>
</dbReference>
<name>A0A914HTP8_GLORO</name>
<evidence type="ECO:0000259" key="3">
    <source>
        <dbReference type="PROSITE" id="PS51229"/>
    </source>
</evidence>
<dbReference type="PANTHER" id="PTHR12281:SF32">
    <property type="entry name" value="DCN1-LIKE PROTEIN"/>
    <property type="match status" value="1"/>
</dbReference>
<dbReference type="PROSITE" id="PS51229">
    <property type="entry name" value="DCUN1"/>
    <property type="match status" value="1"/>
</dbReference>
<dbReference type="Pfam" id="PF14555">
    <property type="entry name" value="UBA_4"/>
    <property type="match status" value="1"/>
</dbReference>
<dbReference type="SUPFAM" id="SSF46934">
    <property type="entry name" value="UBA-like"/>
    <property type="match status" value="1"/>
</dbReference>
<evidence type="ECO:0000313" key="5">
    <source>
        <dbReference type="WBParaSite" id="Gr19_v10_g3876.t1"/>
    </source>
</evidence>
<protein>
    <recommendedName>
        <fullName evidence="2">Defective in cullin neddylation protein</fullName>
    </recommendedName>
</protein>
<dbReference type="GO" id="GO:0031624">
    <property type="term" value="F:ubiquitin conjugating enzyme binding"/>
    <property type="evidence" value="ECO:0007669"/>
    <property type="project" value="TreeGrafter"/>
</dbReference>
<dbReference type="Gene3D" id="1.10.238.200">
    <property type="entry name" value="Cullin, PONY binding domain"/>
    <property type="match status" value="1"/>
</dbReference>
<evidence type="ECO:0000313" key="4">
    <source>
        <dbReference type="Proteomes" id="UP000887572"/>
    </source>
</evidence>
<dbReference type="GO" id="GO:0045116">
    <property type="term" value="P:protein neddylation"/>
    <property type="evidence" value="ECO:0007669"/>
    <property type="project" value="TreeGrafter"/>
</dbReference>
<reference evidence="5" key="1">
    <citation type="submission" date="2022-11" db="UniProtKB">
        <authorList>
            <consortium name="WormBaseParasite"/>
        </authorList>
    </citation>
    <scope>IDENTIFICATION</scope>
</reference>
<dbReference type="AlphaFoldDB" id="A0A914HTP8"/>
<dbReference type="Proteomes" id="UP000887572">
    <property type="component" value="Unplaced"/>
</dbReference>
<dbReference type="CDD" id="cd14350">
    <property type="entry name" value="UBA_DCNL"/>
    <property type="match status" value="1"/>
</dbReference>
<dbReference type="InterPro" id="IPR014764">
    <property type="entry name" value="DCN-prot"/>
</dbReference>
<sequence>MSELKQEEKDKVQQFVSFTQSNEYAAIECLTNVYWNLEMACDLFFANSAAYMDQTPTAQQQGGDNQKIDKFFAKYANDPKDKEQKVESDRIGPNGMVRLLHDLDIAPTSRSAMVLAWKMKAEKPCEFTQKEFRDGLTALKPIGTLDAKSFRSALIKAEQETLADPQKFSDLYQFVFNYVNLGNESSLELETAVACWEVLLEDIGDVRGGIWVDFLRARKVKDISWETWNLLLKFLNEIDFDMGNYDVDGDYPEIFDQFVEWCQDSSLQSK</sequence>
<dbReference type="GO" id="GO:0032182">
    <property type="term" value="F:ubiquitin-like protein binding"/>
    <property type="evidence" value="ECO:0007669"/>
    <property type="project" value="TreeGrafter"/>
</dbReference>
<comment type="function">
    <text evidence="2">Neddylation of cullins play an essential role in the regulation of SCF-type complexes activity.</text>
</comment>
<keyword evidence="1" id="KW-0833">Ubl conjugation pathway</keyword>
<dbReference type="GO" id="GO:0000151">
    <property type="term" value="C:ubiquitin ligase complex"/>
    <property type="evidence" value="ECO:0007669"/>
    <property type="project" value="TreeGrafter"/>
</dbReference>
<organism evidence="4 5">
    <name type="scientific">Globodera rostochiensis</name>
    <name type="common">Golden nematode worm</name>
    <name type="synonym">Heterodera rostochiensis</name>
    <dbReference type="NCBI Taxonomy" id="31243"/>
    <lineage>
        <taxon>Eukaryota</taxon>
        <taxon>Metazoa</taxon>
        <taxon>Ecdysozoa</taxon>
        <taxon>Nematoda</taxon>
        <taxon>Chromadorea</taxon>
        <taxon>Rhabditida</taxon>
        <taxon>Tylenchina</taxon>
        <taxon>Tylenchomorpha</taxon>
        <taxon>Tylenchoidea</taxon>
        <taxon>Heteroderidae</taxon>
        <taxon>Heteroderinae</taxon>
        <taxon>Globodera</taxon>
    </lineage>
</organism>
<evidence type="ECO:0000256" key="1">
    <source>
        <dbReference type="ARBA" id="ARBA00022786"/>
    </source>
</evidence>
<feature type="domain" description="DCUN1" evidence="3">
    <location>
        <begin position="63"/>
        <end position="263"/>
    </location>
</feature>
<dbReference type="InterPro" id="IPR009060">
    <property type="entry name" value="UBA-like_sf"/>
</dbReference>
<dbReference type="InterPro" id="IPR042460">
    <property type="entry name" value="DCN1-like_PONY"/>
</dbReference>
<proteinExistence type="predicted"/>
<evidence type="ECO:0000256" key="2">
    <source>
        <dbReference type="RuleBase" id="RU410713"/>
    </source>
</evidence>